<organism evidence="2 3">
    <name type="scientific">Loxostege sticticalis</name>
    <name type="common">Beet webworm moth</name>
    <dbReference type="NCBI Taxonomy" id="481309"/>
    <lineage>
        <taxon>Eukaryota</taxon>
        <taxon>Metazoa</taxon>
        <taxon>Ecdysozoa</taxon>
        <taxon>Arthropoda</taxon>
        <taxon>Hexapoda</taxon>
        <taxon>Insecta</taxon>
        <taxon>Pterygota</taxon>
        <taxon>Neoptera</taxon>
        <taxon>Endopterygota</taxon>
        <taxon>Lepidoptera</taxon>
        <taxon>Glossata</taxon>
        <taxon>Ditrysia</taxon>
        <taxon>Pyraloidea</taxon>
        <taxon>Crambidae</taxon>
        <taxon>Pyraustinae</taxon>
        <taxon>Loxostege</taxon>
    </lineage>
</organism>
<feature type="region of interest" description="Disordered" evidence="1">
    <location>
        <begin position="158"/>
        <end position="188"/>
    </location>
</feature>
<dbReference type="AlphaFoldDB" id="A0ABD0SZV7"/>
<evidence type="ECO:0000313" key="2">
    <source>
        <dbReference type="EMBL" id="KAL0831283.1"/>
    </source>
</evidence>
<accession>A0ABD0SZV7</accession>
<dbReference type="EMBL" id="JBEDNZ010000012">
    <property type="protein sequence ID" value="KAL0831283.1"/>
    <property type="molecule type" value="Genomic_DNA"/>
</dbReference>
<sequence>MLRLKWCPKVYVAGSGMARARGRARVLYGCADAPQKPRTTRARDANTQQSSMFVWITLSWLFGLASPNHDAVDTVSLKHIANISYAAEHDDLSSVASIFSPRMDFDQWKPLTGRGDPLRNDPTYDYEPPVLERVHYWADDTRLEREHYPERKSEVLMLGVSSRRPSVAPRQPPPRRHQHQRPPAPSKYEDFTYKINEHYPMTILVPPPPPPPGHQPSLYVLNENKVPLSNSPVKITNPPTFMPKKPTTPMPKSPTSLYALQESNLIYQSSTISNNWLLNQTKSVPSIVSSDYAGWGPTAPIDAIEVANDTHNLIQTEQNEILNHPYKFYKPMLSEAPPPPPSTTTSKFLPTFVPTALPPTETPQSSTFSVTRARPTTDPTTTEDTTKSVQDYYEETTTERQTYQNNKITSPASFSASKPDKNVFDMLGPMLSMPLINGPERPEDNLYAHASENLQVYKEHPTEDAVNLETMQTMQPPPPVHMTESTTHSDLYHTNPHVINDLAYNKKASTFTHDPYLHMRFTTMKPSKKESQEDLRPTSEEPPIPMYLIIQGHSKVKTYSSKPNLSDDRDTLSNEIPKPNETNEVKHLHPLQDNKVEKPNKTKLRESRSKNLKSLIENSFGSIEIQEADVGIKYDVSDGSDVPVEIYRKGIVDSDENSYSSKTKSNQKRTKRQIDLEDLLPFDEDTIEEYVYNFLDGKRNSTGITGLIAQAVTSDVASVVDDLEDEDDDNQQEEER</sequence>
<name>A0ABD0SZV7_LOXSC</name>
<dbReference type="Proteomes" id="UP001549921">
    <property type="component" value="Unassembled WGS sequence"/>
</dbReference>
<feature type="region of interest" description="Disordered" evidence="1">
    <location>
        <begin position="358"/>
        <end position="386"/>
    </location>
</feature>
<gene>
    <name evidence="2" type="ORF">ABMA28_002127</name>
</gene>
<feature type="region of interest" description="Disordered" evidence="1">
    <location>
        <begin position="558"/>
        <end position="607"/>
    </location>
</feature>
<feature type="compositionally biased region" description="Basic and acidic residues" evidence="1">
    <location>
        <begin position="581"/>
        <end position="607"/>
    </location>
</feature>
<evidence type="ECO:0000256" key="1">
    <source>
        <dbReference type="SAM" id="MobiDB-lite"/>
    </source>
</evidence>
<comment type="caution">
    <text evidence="2">The sequence shown here is derived from an EMBL/GenBank/DDBJ whole genome shotgun (WGS) entry which is preliminary data.</text>
</comment>
<feature type="compositionally biased region" description="Low complexity" evidence="1">
    <location>
        <begin position="371"/>
        <end position="383"/>
    </location>
</feature>
<feature type="compositionally biased region" description="Basic and acidic residues" evidence="1">
    <location>
        <begin position="527"/>
        <end position="539"/>
    </location>
</feature>
<reference evidence="2 3" key="1">
    <citation type="submission" date="2024-06" db="EMBL/GenBank/DDBJ databases">
        <title>A chromosome-level genome assembly of beet webworm, Loxostege sticticalis.</title>
        <authorList>
            <person name="Zhang Y."/>
        </authorList>
    </citation>
    <scope>NUCLEOTIDE SEQUENCE [LARGE SCALE GENOMIC DNA]</scope>
    <source>
        <strain evidence="2">AQ028</strain>
        <tissue evidence="2">Male pupae</tissue>
    </source>
</reference>
<evidence type="ECO:0000313" key="3">
    <source>
        <dbReference type="Proteomes" id="UP001549921"/>
    </source>
</evidence>
<proteinExistence type="predicted"/>
<feature type="region of interest" description="Disordered" evidence="1">
    <location>
        <begin position="230"/>
        <end position="253"/>
    </location>
</feature>
<feature type="region of interest" description="Disordered" evidence="1">
    <location>
        <begin position="524"/>
        <end position="543"/>
    </location>
</feature>
<protein>
    <submittedName>
        <fullName evidence="2">Uncharacterized protein</fullName>
    </submittedName>
</protein>